<sequence length="66" mass="6663">MPFHIGQRVRTTVDAPAAWEGALGAPAGTLGTITGAPGRYGGYGVLLDGDPDRLPADFGEAELAPA</sequence>
<evidence type="ECO:0000313" key="2">
    <source>
        <dbReference type="Proteomes" id="UP001282474"/>
    </source>
</evidence>
<dbReference type="RefSeq" id="WP_193382589.1">
    <property type="nucleotide sequence ID" value="NZ_JABXWF010000011.1"/>
</dbReference>
<organism evidence="1 2">
    <name type="scientific">Streptomyces caniscabiei</name>
    <dbReference type="NCBI Taxonomy" id="2746961"/>
    <lineage>
        <taxon>Bacteria</taxon>
        <taxon>Bacillati</taxon>
        <taxon>Actinomycetota</taxon>
        <taxon>Actinomycetes</taxon>
        <taxon>Kitasatosporales</taxon>
        <taxon>Streptomycetaceae</taxon>
        <taxon>Streptomyces</taxon>
    </lineage>
</organism>
<protein>
    <submittedName>
        <fullName evidence="1">Uncharacterized protein</fullName>
    </submittedName>
</protein>
<dbReference type="EMBL" id="JARAWJ010000014">
    <property type="protein sequence ID" value="MDX3039446.1"/>
    <property type="molecule type" value="Genomic_DNA"/>
</dbReference>
<gene>
    <name evidence="1" type="ORF">PV383_20010</name>
</gene>
<comment type="caution">
    <text evidence="1">The sequence shown here is derived from an EMBL/GenBank/DDBJ whole genome shotgun (WGS) entry which is preliminary data.</text>
</comment>
<accession>A0ABU4MQM6</accession>
<evidence type="ECO:0000313" key="1">
    <source>
        <dbReference type="EMBL" id="MDX3039446.1"/>
    </source>
</evidence>
<name>A0ABU4MQM6_9ACTN</name>
<reference evidence="1 2" key="1">
    <citation type="journal article" date="2023" name="Microb. Genom.">
        <title>Mesoterricola silvestris gen. nov., sp. nov., Mesoterricola sediminis sp. nov., Geothrix oryzae sp. nov., Geothrix edaphica sp. nov., Geothrix rubra sp. nov., and Geothrix limicola sp. nov., six novel members of Acidobacteriota isolated from soils.</title>
        <authorList>
            <person name="Weisberg A.J."/>
            <person name="Pearce E."/>
            <person name="Kramer C.G."/>
            <person name="Chang J.H."/>
            <person name="Clarke C.R."/>
        </authorList>
    </citation>
    <scope>NUCLEOTIDE SEQUENCE [LARGE SCALE GENOMIC DNA]</scope>
    <source>
        <strain evidence="1 2">NE20-4-1</strain>
    </source>
</reference>
<proteinExistence type="predicted"/>
<dbReference type="Proteomes" id="UP001282474">
    <property type="component" value="Unassembled WGS sequence"/>
</dbReference>
<keyword evidence="2" id="KW-1185">Reference proteome</keyword>